<dbReference type="InterPro" id="IPR006626">
    <property type="entry name" value="PbH1"/>
</dbReference>
<feature type="domain" description="DUF7507" evidence="3">
    <location>
        <begin position="2161"/>
        <end position="2267"/>
    </location>
</feature>
<feature type="domain" description="DUF7507" evidence="3">
    <location>
        <begin position="3573"/>
        <end position="3677"/>
    </location>
</feature>
<feature type="domain" description="DUF7507" evidence="3">
    <location>
        <begin position="3810"/>
        <end position="3910"/>
    </location>
</feature>
<keyword evidence="5" id="KW-1185">Reference proteome</keyword>
<dbReference type="InterPro" id="IPR055354">
    <property type="entry name" value="DUF7507"/>
</dbReference>
<dbReference type="Gene3D" id="2.60.40.10">
    <property type="entry name" value="Immunoglobulins"/>
    <property type="match status" value="2"/>
</dbReference>
<keyword evidence="2" id="KW-0472">Membrane</keyword>
<feature type="domain" description="DUF7507" evidence="3">
    <location>
        <begin position="3217"/>
        <end position="3322"/>
    </location>
</feature>
<sequence>MRHNSINVERTQRSARSAFMRGVASIVAFGLLLAGLTVMPATPAEAAVVQWGTNAGTSPSYQTTVNGDFLMAGNGVLSCNRPLYTAAQIGTCTDLHSASGGNGNTANDNFFLENSNTVAGFTTNSSSANITIPAGASVKKAFLSWSANTGAYTGISDYACATPNATRGVATMPAGSPTGYRTAPAKLKVGLGPVTTVAPTTMLEDPVGTPSSIYYSASADVTTAFAGATTGTPLTVSAGDLWAPQGAGCYAGWTLTVVYDYGIYIPSQPLSQPHRIIFYEGHVRMTAAEAPLTVAFNGFSAIATGTRAGFSLYEGDRIIQGDIAEYSRGNGGYTQIANSAGSTGNIGIGRGEGSVRYTALTDIGPFTNQSVDVATVDLANVQSGDTSVNLRMSTSGDSYLLQNAILSVPSAGINISKTYDGTLDQQSRTATEAATFTITVTNSGVGILQNIVVADDQTDCARTLTGVTLAPLQSYTYTCVANGLTTASYDSTASATASTVVGNSPASGSDSTRVLLSSLSLAKTSALAGGATGRAGDTLNYTFTIKNNGDSPLTGVAVTDPLPGLSAITYTWPTGTAGALAAGASATGTATYTLTQADVDAGSIANTATATGTDADGGIKPVATANRTTPIPVNAVLETKKTAAYAGAGVGNVGDTVNYSFSVKNTGNVTLTSVTLTDPLTGLSAIAVTWPGTAGRLAPGQTATGTATYTVKQDDVNAGKIVNQATSSGRTPKNVAVTGLSNEVTLATAPAAPGLTTTKSGTVAEPKGVGSVVTYNFSAKNTGNVTLTGVTIADPLVGLSALTYSWPATAGTLAPGQTVTATATYTVKQSDVDAGLVRNTATSSGTSPSGTAVTAASPRVDVPLQTRAPAVSLTKSGALAGGSTAGSTVNYSFVLTNSGNVTLTNAGITDPLSGLSAITYGTWPGTVGTLAPGQSVTATATYTVKQSDVDAGAVVNSATAKGTPPTGADVTRTTPATVPITADAKMIVTKTGAYTTGSGAVGSVVTYTFSVKNDGNVTLSQVVLADPLSGLSPISVTWPGASGVLTPGQTATGTATYTVKQSDVDAGSVKNTATATAKTPTGATVTQPSAESVVPTVTPTRVITTTKSAVIAGGATGKVGDVITYSFSAKNDGNVTLSGVTIADPLTGLSALTYTWPGATGVLAPGQAVTAVANYTIKQSDVNAGSVKNTATGSGTHGGTTVTDPSDEVTVPTVAANPVITTLKSGALAAGSTGRAGDTVNFSIKLTNSGNVTLTSVSATDTLPDLSALTYGTWPSGAAGTLAPGQSVTATATYTLKQSDVDAGSVSNTATGSGTPPTGAAVTSVSPATVPITAGPALTVSKSGAITTGNGSVGDTITFSFVVRNTGNITATSVGITDSLVGLSAVTFGTWPSGTAGTLAPNTQVTATATYEIKQADVNAGSVKNTATASGSTPSGGTVSATSPQAVVPTVASAPAIDTQKSASVAGTGAVGDVITYTFIAKNTGNVTLTGVSIADPLTGLSALTYGTWPGGVAGTLAPNAQVTATATYTIVQSDVDAGSVKNTATSTGTFGGTAVTDPSPQVTTPTIAAVRTISLAKDGALAAGATGIAGDTVNYTFVVRNTGNVTLTSVGITDPLPGLSAVTFGTWPSGTAGRLLPNTQVTATATYILKQSDVDAGSVANTATTRGTPPTGAAVSATDPATVAVAANGALAVAKTGAVTSGTGGVGSTMTFSFTITNPGNVTMTGVAIADSLVGLSAPVYTWPTATAGRIAPGETATATATYTVKQADVNAGSVSNTATVSGKTPTNATATSAPSTANVPTITGAPQLTTTKSANVTSGAKVGDSITYSIAIANTGNQTITGVTLTDSLAGLATPVITWPGVAGTLAPGQTATALASYTVRQSDVDAGSIANTASAAGTAPGATPVDDDSNPVVTTTVAPAPTLSLVKSGTLPAGSTSVAGEVVTYSFVIRNTGNVTITGAAVTDPLSGLSAITYGTWPSGTTGTLAPNSQVTATATYTVKQTDVDAGSIANTATATGTGVSGGAATPKTSSATVPLVSTAKLTVSKTGAVAAGANKVGDTVTFSFVVKNTGNVTLSSVGITDSLADLSAVTFGTWPGGTTGVLAPNAQVTATATYTIKQSDVNAGSVKNTATASGTPPSGPVATATSPEAVVPTVAASPALVTTKSAVVGGTGTGVIGDTITYTFTAKNTGNVTLTSVTLADPLSGLSTPTYVWSGGVSGQLNPNGTVTGTATYTITQADVDAGSVKNIATATGTPPTGAVVTAPSPQLVTPTIASAPKIGVTKSGALAPGAQGVAGDVVTWSLTLTNSGNVTLTSVSVTDSLPGVSAVTYGTWPSTAGTLAPGQSVSATATYVLTQADIDAGAVSNTANGSGTPPRGSPATATAPATLPLASNSTITLDKTAAIVSPGTGVVGDTIRYTFTAQNTGNVTLTNVIIADPRPGLSALTYGTWASGTVGRLAPGQTITATADYVIRQADQNAGVVNNTASVSGKPPAGPNTTASSAAVATPTATRVPGILTTKTSSVAGTGAVGDVITYTITVRNTGNTTLTSVSASDPLSGLSTLTYGAWPGGVTGTLQPNTQVVATAKYTIKQSDVNTGSVANTATGQGTSPSAGVITDPSDDVITPTVAANPVATFAKSGALAPGSVGAAGDVITYTFTTKNTGNVTLTGVVVSDPLADLGAITYTWPGATGVLTPGQTVTATANYTVKQSDVDAGSVSNAATLTATPPSGTPFTETDSETVSIAPAPGITVSKVASVGGTGEEGDVITYTMTIRNTGNQTLTVVTLIDNLPGLSAPTFVWPGTPNELAPGQTATATATYSIDLDDLNAGEVTNTASVTAQTPGGGPEVNASSGPVVVKTGDQRPELRTTKTASVVPSPAAEGTTITYSFLVENTGNVTIENLVLNDPLLGAATPTLSATSLDPGESATATANYTITQADVDAGSVTNTAKAVGDTTGGTPATVESPVSSVTTPTEPAAPGISVTKTGTAAQDAGDLIDWSFTVTNTGNVTLSGVTLNDALAGVTPVFGAFPSGVSGQLDPGDSVLATADDYVVTQADVDAGSVVNTVTASGTPSRGAVANATTAATVPLAPDAGITIVKSEDASPADRGLGDTVSFTFTVTNTGNVTLSSISIIDPLDGVSAISYDDWDGNAAGSLGPNDVLTATATYVLTQADIDRGFVDNDSSVLASTPAGVILDEDSNIVTVTTDATAPVLVTTKAAVLNGTGVVGDTISYTITLLNDGNVTLTDAAITDSLAGLSALVYGEWVSGVDGELAPGESVSATANYTITQADVDAGSVSNIATGDAESARDGAAVTDDSPAAVTPLVTQAAAISATKTGALESGSEGEAGDLIEFSFTITNDGNVTLTGVTLADPLTDLSAITYTWPTATDGVLAPGETATAVATYELKQSDVDSGSVVNLATPSGVDPNAVDVDGTEVAATVVVEPDASLSAIKTGELRAGGIGEVGDIIDYSVTATNTGNVTVHDGQLLDPLPGISDPNIVWPDPAQPGVLGVGESVTGTAEYTLTQADVDLGYIENTAEVQALTPNDAVVPATTNTVVIPTVRPAPILTVDKTAVVADDGELGDEIAYSFTITNDGNVTIDAITLADPLPGLTGLTVNWDVANTTQTLAPGDSVTATATYEITQDDVNAGEVVNTANASGTGAQSTPVTGSSPEVVTEIVEADPSLSATKSAALATGATGVAGDTVEFSFTVTNDGNVSLTSVDLIDQLPGLTGVTFGAWPTATEGLLNPGDDVTATATYTLLQSDIDAGSLANSVNAMGVPPTGSAVTQPASATLPLTATPNFTITKSGDLGAQLGEVGDVVDYSFSITNSGNVTLTGVVLIDSMPGVSSPVITWPGVDRVLAPGETATATANYTITQEDVDAGSVTNTAEAVGSLPDGTEYLEFSDPAVNPTIARTASATIDKVGTTPDGAALGDLVQYEFTLENTGNTTLTGVAIDDPLVGLSTIVYSWPGADGELAPAEVATATAWYAITQDDIDLGYVSNSADVDATSPLGAVDDSVGPIDVPTVTAAAAIETTKDGELEAGATGFAGDIVEYSFTVRNTGNVTLTDVELSDPLTGLSALTYSWPTATDGTLAPGESATAVATYELTQADVDAGKVDNIVTAEGTTPTATTVDDTAAETVTITPAPVLTPFKEGVILNGGVGAVGDTIEYTLTVTNDGNVTLYDGQLLDPLPGLSVPVITWPDPAKPGEIPVGQSVVGVATYELTQEDVDRGFISNIADMSAETPKGVLVVETSNEVIVPTVLPAPNITVTKSGAPQGTADLGDTIDYSFEILNSGNVTLDSVTLTDPLPNLSAITITWPTPATPGVLAPGEIATATADYEITQDDVDAGAVLNIATADGVDPNGTDVTDDSEANTVPTETIRAEVELTKSGVLADPARADEGDTVNWSFELSNTGNVTLTGVEIVDSLADISALTYTWPGADGTLEVGESVTATATSTLTQAQIDAGTVENDAVGSGTPPRGDAVSDPATAAVVLASQASMDVTKAGTVDGAGNAGDTIDYDFGITNSGNVTLTLVDLVDALVGVSSPVFSWPGTPGELQPGETVTATANYTITQDDVDRGTVSNVATASGKPPIGDTITVSTTVTETTVAPAAASLLLTKSSSTGASAGVNDIVTYTFEVENTGNVTVDEIVIADPLPGLSSPVVNWPGANGVLAPGETATATATYAITQADVDAGKVDNTAVANGTSPTDAAVASNTALESTPTDAAAPDILVTKSGALTPGAAGFEGDLVEYEFSLTNNGNQTLTAVSLADPLPGLSALVYSWPTATAGTLTPGAVVTATATYELTQDDIDSGSVANIVTGSATPPSGTAFTETAPAAVPIAANGELEATKWGELRAGGIGQVGDWVDYRLEATNTGNVTLIDGELRDPLPGLSVPVITWPNPAQPGVLLPGETVIGEASVQLTQADVDLGYISNIADVGATDPNSDDVPATTNEVIVYTVQPQPSMTIVKSGEIALTGENGVGDTVDFEFEVRNTGNVTIGSIVVTDPLPGMSTPDVQWPTAVETLAPNETVTATATYDIRQSDVDRGFVENTASTTAVPVRGDAIAATSNTVEVPTEAPSVVVSVTNVGALTNPGPAVEGDTVTWNYSFTSTSNVTLSGVELSDFLGSLPAGDYTWPNPAAPGVLAPGDTVTAVRVQTLTQADIDSGAVSSVVTGEGTPPVGAAATATAPATVTLAADGLLQATKSSELAVAGENGPGDTIDYTIVVTNIGNVTLRTVTITDSIDNVSINSIAWPANSGVLAPGESATASATYVLEQDDVDRGYVDNTASVRGVTPGGDPVTATSNVDRELTAVADPSITAEKSGVMTSGSGEVGSEITYSFIVKNTGNVTLRLVGVIDPLIDVVPSDLTFPSATGILGPNEQAVGSVVYTVTQADVDSGTVENTATAIGTAPDGTEVTGVSNTVLNPTVEAAPSIVTSHTAALAAGATGVLGDGMDYTFTITNDGNVTLDGVTLSNTIPGLTGFVYTWPDPAAPGVLAPGESVTVTATRLVDQADVDAGEVRNVATGEGNSPAATAVDADSAVTVVPLIEALSSIDIAKAGEPRDAVNPVVVGSWIDYTFTVENTGETTLSGVTVADPKVGTTAVVYGAWPAAVGVLAPGESVTATASYQVTQAEFDAGSASNTANVTSTNPAGDDILNTSNTVVVPTAAGSPDIEITKTQVLAAGATGNAGDTVEYSFEVTNTGDVTLNGVTIADDQIDLSTLTITWPGTPGVLAPGQSATATATYVLTQDDVDAGSISSDASTAGTPVVGAVVTDTATGSTPIVENPSMTITKTSSFATFAQQGATVNYVIEVVNTGNVTLTGVVITDPKPGVSALTYNWPGTPGELAPGESVTATATYVITQGDVDVEQTTNVATVDANAPSGPIAPEEATDVLPIPNVPNIALTISGVLGAGQQGFPGDVVIFTYVATNTGTLPLTNVSIADPRSGLSPMNYGAWPGAVGVLAPGESITATATYVIRESDAGTTLYETATVTSTEINSGDPVVAAAQTTLQLPTKALSYTGSDPRGTLATGLGTLLAGLALILLARRRQRQEES</sequence>
<feature type="domain" description="DUF7507" evidence="3">
    <location>
        <begin position="1807"/>
        <end position="1910"/>
    </location>
</feature>
<feature type="domain" description="DUF7507" evidence="3">
    <location>
        <begin position="1923"/>
        <end position="2027"/>
    </location>
</feature>
<feature type="domain" description="DUF7507" evidence="3">
    <location>
        <begin position="4042"/>
        <end position="4147"/>
    </location>
</feature>
<feature type="domain" description="DUF7507" evidence="3">
    <location>
        <begin position="5336"/>
        <end position="5438"/>
    </location>
</feature>
<feature type="domain" description="DUF7507" evidence="3">
    <location>
        <begin position="4513"/>
        <end position="4614"/>
    </location>
</feature>
<feature type="domain" description="DUF7507" evidence="3">
    <location>
        <begin position="4744"/>
        <end position="4850"/>
    </location>
</feature>
<feature type="domain" description="DUF7507" evidence="3">
    <location>
        <begin position="518"/>
        <end position="617"/>
    </location>
</feature>
<dbReference type="InterPro" id="IPR013783">
    <property type="entry name" value="Ig-like_fold"/>
</dbReference>
<feature type="domain" description="DUF7507" evidence="3">
    <location>
        <begin position="5692"/>
        <end position="5797"/>
    </location>
</feature>
<feature type="domain" description="DUF7507" evidence="3">
    <location>
        <begin position="637"/>
        <end position="738"/>
    </location>
</feature>
<evidence type="ECO:0000256" key="2">
    <source>
        <dbReference type="SAM" id="Phobius"/>
    </source>
</evidence>
<feature type="domain" description="DUF7507" evidence="3">
    <location>
        <begin position="2983"/>
        <end position="3084"/>
    </location>
</feature>
<feature type="region of interest" description="Disordered" evidence="1">
    <location>
        <begin position="1777"/>
        <end position="1802"/>
    </location>
</feature>
<accession>A0A2M9D6D0</accession>
<feature type="domain" description="DUF7507" evidence="3">
    <location>
        <begin position="3928"/>
        <end position="4025"/>
    </location>
</feature>
<feature type="region of interest" description="Disordered" evidence="1">
    <location>
        <begin position="2956"/>
        <end position="2983"/>
    </location>
</feature>
<feature type="domain" description="DUF7507" evidence="3">
    <location>
        <begin position="4876"/>
        <end position="4967"/>
    </location>
</feature>
<feature type="domain" description="DUF7507" evidence="3">
    <location>
        <begin position="1574"/>
        <end position="1678"/>
    </location>
</feature>
<feature type="domain" description="DUF7507" evidence="3">
    <location>
        <begin position="2043"/>
        <end position="2147"/>
    </location>
</feature>
<feature type="domain" description="DUF7507" evidence="3">
    <location>
        <begin position="868"/>
        <end position="972"/>
    </location>
</feature>
<feature type="compositionally biased region" description="Low complexity" evidence="1">
    <location>
        <begin position="2376"/>
        <end position="2389"/>
    </location>
</feature>
<feature type="domain" description="DUF7507" evidence="3">
    <location>
        <begin position="2751"/>
        <end position="2853"/>
    </location>
</feature>
<keyword evidence="2" id="KW-1133">Transmembrane helix</keyword>
<evidence type="ECO:0000313" key="4">
    <source>
        <dbReference type="EMBL" id="PJJ81264.1"/>
    </source>
</evidence>
<feature type="compositionally biased region" description="Low complexity" evidence="1">
    <location>
        <begin position="1786"/>
        <end position="1800"/>
    </location>
</feature>
<feature type="domain" description="DUF7507" evidence="3">
    <location>
        <begin position="2399"/>
        <end position="2504"/>
    </location>
</feature>
<feature type="region of interest" description="Disordered" evidence="1">
    <location>
        <begin position="2369"/>
        <end position="2389"/>
    </location>
</feature>
<keyword evidence="2" id="KW-0812">Transmembrane</keyword>
<feature type="domain" description="DUF7507" evidence="3">
    <location>
        <begin position="5453"/>
        <end position="5558"/>
    </location>
</feature>
<dbReference type="PANTHER" id="PTHR34819:SF3">
    <property type="entry name" value="CELL SURFACE PROTEIN"/>
    <property type="match status" value="1"/>
</dbReference>
<feature type="domain" description="DUF7507" evidence="3">
    <location>
        <begin position="4981"/>
        <end position="5085"/>
    </location>
</feature>
<name>A0A2M9D6D0_9MICO</name>
<feature type="domain" description="DUF7507" evidence="3">
    <location>
        <begin position="3099"/>
        <end position="3199"/>
    </location>
</feature>
<feature type="domain" description="DUF7507" evidence="3">
    <location>
        <begin position="4174"/>
        <end position="4263"/>
    </location>
</feature>
<reference evidence="4 5" key="1">
    <citation type="submission" date="2017-11" db="EMBL/GenBank/DDBJ databases">
        <title>Genomic Encyclopedia of Archaeal and Bacterial Type Strains, Phase II (KMG-II): From Individual Species to Whole Genera.</title>
        <authorList>
            <person name="Goeker M."/>
        </authorList>
    </citation>
    <scope>NUCLEOTIDE SEQUENCE [LARGE SCALE GENOMIC DNA]</scope>
    <source>
        <strain evidence="4 5">DSM 16400</strain>
    </source>
</reference>
<feature type="domain" description="DUF7507" evidence="3">
    <location>
        <begin position="3336"/>
        <end position="3439"/>
    </location>
</feature>
<protein>
    <submittedName>
        <fullName evidence="4">Putative repeat protein (TIGR01451 family)</fullName>
    </submittedName>
</protein>
<comment type="caution">
    <text evidence="4">The sequence shown here is derived from an EMBL/GenBank/DDBJ whole genome shotgun (WGS) entry which is preliminary data.</text>
</comment>
<feature type="domain" description="DUF7507" evidence="3">
    <location>
        <begin position="5923"/>
        <end position="6026"/>
    </location>
</feature>
<dbReference type="EMBL" id="PGFH01000001">
    <property type="protein sequence ID" value="PJJ81264.1"/>
    <property type="molecule type" value="Genomic_DNA"/>
</dbReference>
<evidence type="ECO:0000259" key="3">
    <source>
        <dbReference type="Pfam" id="PF24346"/>
    </source>
</evidence>
<proteinExistence type="predicted"/>
<feature type="domain" description="DUF7507" evidence="3">
    <location>
        <begin position="5574"/>
        <end position="5677"/>
    </location>
</feature>
<feature type="domain" description="DUF7507" evidence="3">
    <location>
        <begin position="5222"/>
        <end position="5322"/>
    </location>
</feature>
<evidence type="ECO:0000313" key="5">
    <source>
        <dbReference type="Proteomes" id="UP000231742"/>
    </source>
</evidence>
<feature type="domain" description="DUF7507" evidence="3">
    <location>
        <begin position="4629"/>
        <end position="4731"/>
    </location>
</feature>
<feature type="domain" description="DUF7507" evidence="3">
    <location>
        <begin position="3455"/>
        <end position="3559"/>
    </location>
</feature>
<feature type="transmembrane region" description="Helical" evidence="2">
    <location>
        <begin position="6050"/>
        <end position="6069"/>
    </location>
</feature>
<dbReference type="PANTHER" id="PTHR34819">
    <property type="entry name" value="LARGE CYSTEINE-RICH PERIPLASMIC PROTEIN OMCB"/>
    <property type="match status" value="1"/>
</dbReference>
<feature type="compositionally biased region" description="Polar residues" evidence="1">
    <location>
        <begin position="2970"/>
        <end position="2979"/>
    </location>
</feature>
<feature type="domain" description="DUF7507" evidence="3">
    <location>
        <begin position="2280"/>
        <end position="2386"/>
    </location>
</feature>
<dbReference type="InterPro" id="IPR047589">
    <property type="entry name" value="DUF11_rpt"/>
</dbReference>
<feature type="domain" description="DUF7507" evidence="3">
    <location>
        <begin position="2869"/>
        <end position="2967"/>
    </location>
</feature>
<feature type="domain" description="DUF7507" evidence="3">
    <location>
        <begin position="1691"/>
        <end position="1794"/>
    </location>
</feature>
<feature type="domain" description="DUF7507" evidence="3">
    <location>
        <begin position="4278"/>
        <end position="4383"/>
    </location>
</feature>
<dbReference type="SMART" id="SM00710">
    <property type="entry name" value="PbH1"/>
    <property type="match status" value="16"/>
</dbReference>
<dbReference type="InterPro" id="IPR051172">
    <property type="entry name" value="Chlamydia_OmcB"/>
</dbReference>
<dbReference type="RefSeq" id="WP_205030308.1">
    <property type="nucleotide sequence ID" value="NZ_BMZU01000001.1"/>
</dbReference>
<dbReference type="Pfam" id="PF24346">
    <property type="entry name" value="DUF7507"/>
    <property type="match status" value="47"/>
</dbReference>
<dbReference type="GO" id="GO:0005975">
    <property type="term" value="P:carbohydrate metabolic process"/>
    <property type="evidence" value="ECO:0007669"/>
    <property type="project" value="UniProtKB-ARBA"/>
</dbReference>
<feature type="domain" description="DUF7507" evidence="3">
    <location>
        <begin position="2518"/>
        <end position="2622"/>
    </location>
</feature>
<feature type="domain" description="DUF7507" evidence="3">
    <location>
        <begin position="985"/>
        <end position="1087"/>
    </location>
</feature>
<feature type="domain" description="DUF7507" evidence="3">
    <location>
        <begin position="5115"/>
        <end position="5205"/>
    </location>
</feature>
<feature type="domain" description="DUF7507" evidence="3">
    <location>
        <begin position="2636"/>
        <end position="2740"/>
    </location>
</feature>
<feature type="domain" description="DUF7507" evidence="3">
    <location>
        <begin position="1103"/>
        <end position="1204"/>
    </location>
</feature>
<feature type="domain" description="DUF7507" evidence="3">
    <location>
        <begin position="1454"/>
        <end position="1558"/>
    </location>
</feature>
<organism evidence="4 5">
    <name type="scientific">Salinibacterium amurskyense</name>
    <dbReference type="NCBI Taxonomy" id="205941"/>
    <lineage>
        <taxon>Bacteria</taxon>
        <taxon>Bacillati</taxon>
        <taxon>Actinomycetota</taxon>
        <taxon>Actinomycetes</taxon>
        <taxon>Micrococcales</taxon>
        <taxon>Microbacteriaceae</taxon>
        <taxon>Salinibacterium</taxon>
    </lineage>
</organism>
<feature type="domain" description="DUF7507" evidence="3">
    <location>
        <begin position="752"/>
        <end position="855"/>
    </location>
</feature>
<feature type="domain" description="DUF7507" evidence="3">
    <location>
        <begin position="4398"/>
        <end position="4501"/>
    </location>
</feature>
<dbReference type="NCBIfam" id="TIGR01451">
    <property type="entry name" value="B_ant_repeat"/>
    <property type="match status" value="34"/>
</dbReference>
<dbReference type="Proteomes" id="UP000231742">
    <property type="component" value="Unassembled WGS sequence"/>
</dbReference>
<feature type="domain" description="DUF7507" evidence="3">
    <location>
        <begin position="5808"/>
        <end position="5908"/>
    </location>
</feature>
<feature type="region of interest" description="Disordered" evidence="1">
    <location>
        <begin position="2491"/>
        <end position="2510"/>
    </location>
</feature>
<feature type="domain" description="DUF7507" evidence="3">
    <location>
        <begin position="3692"/>
        <end position="3798"/>
    </location>
</feature>
<evidence type="ECO:0000256" key="1">
    <source>
        <dbReference type="SAM" id="MobiDB-lite"/>
    </source>
</evidence>
<feature type="domain" description="DUF7507" evidence="3">
    <location>
        <begin position="1336"/>
        <end position="1441"/>
    </location>
</feature>
<gene>
    <name evidence="4" type="ORF">CLV85_0435</name>
</gene>
<feature type="domain" description="DUF7507" evidence="3">
    <location>
        <begin position="1217"/>
        <end position="1324"/>
    </location>
</feature>